<proteinExistence type="predicted"/>
<dbReference type="RefSeq" id="XP_024738321.1">
    <property type="nucleotide sequence ID" value="XM_024886714.1"/>
</dbReference>
<feature type="compositionally biased region" description="Basic and acidic residues" evidence="1">
    <location>
        <begin position="27"/>
        <end position="50"/>
    </location>
</feature>
<feature type="compositionally biased region" description="Low complexity" evidence="1">
    <location>
        <begin position="211"/>
        <end position="224"/>
    </location>
</feature>
<evidence type="ECO:0000313" key="3">
    <source>
        <dbReference type="Proteomes" id="UP000235371"/>
    </source>
</evidence>
<gene>
    <name evidence="2" type="ORF">K444DRAFT_662492</name>
</gene>
<protein>
    <submittedName>
        <fullName evidence="2">Uncharacterized protein</fullName>
    </submittedName>
</protein>
<organism evidence="2 3">
    <name type="scientific">Hyaloscypha bicolor E</name>
    <dbReference type="NCBI Taxonomy" id="1095630"/>
    <lineage>
        <taxon>Eukaryota</taxon>
        <taxon>Fungi</taxon>
        <taxon>Dikarya</taxon>
        <taxon>Ascomycota</taxon>
        <taxon>Pezizomycotina</taxon>
        <taxon>Leotiomycetes</taxon>
        <taxon>Helotiales</taxon>
        <taxon>Hyaloscyphaceae</taxon>
        <taxon>Hyaloscypha</taxon>
        <taxon>Hyaloscypha bicolor</taxon>
    </lineage>
</organism>
<feature type="region of interest" description="Disordered" evidence="1">
    <location>
        <begin position="196"/>
        <end position="276"/>
    </location>
</feature>
<keyword evidence="3" id="KW-1185">Reference proteome</keyword>
<dbReference type="AlphaFoldDB" id="A0A2J6TEG6"/>
<dbReference type="GeneID" id="36594791"/>
<dbReference type="EMBL" id="KZ613786">
    <property type="protein sequence ID" value="PMD61417.1"/>
    <property type="molecule type" value="Genomic_DNA"/>
</dbReference>
<dbReference type="Proteomes" id="UP000235371">
    <property type="component" value="Unassembled WGS sequence"/>
</dbReference>
<feature type="region of interest" description="Disordered" evidence="1">
    <location>
        <begin position="1"/>
        <end position="69"/>
    </location>
</feature>
<reference evidence="2" key="1">
    <citation type="submission" date="2016-04" db="EMBL/GenBank/DDBJ databases">
        <title>A degradative enzymes factory behind the ericoid mycorrhizal symbiosis.</title>
        <authorList>
            <consortium name="DOE Joint Genome Institute"/>
            <person name="Martino E."/>
            <person name="Morin E."/>
            <person name="Grelet G."/>
            <person name="Kuo A."/>
            <person name="Kohler A."/>
            <person name="Daghino S."/>
            <person name="Barry K."/>
            <person name="Choi C."/>
            <person name="Cichocki N."/>
            <person name="Clum A."/>
            <person name="Copeland A."/>
            <person name="Hainaut M."/>
            <person name="Haridas S."/>
            <person name="Labutti K."/>
            <person name="Lindquist E."/>
            <person name="Lipzen A."/>
            <person name="Khouja H.-R."/>
            <person name="Murat C."/>
            <person name="Ohm R."/>
            <person name="Olson A."/>
            <person name="Spatafora J."/>
            <person name="Veneault-Fourrey C."/>
            <person name="Henrissat B."/>
            <person name="Grigoriev I."/>
            <person name="Martin F."/>
            <person name="Perotto S."/>
        </authorList>
    </citation>
    <scope>NUCLEOTIDE SEQUENCE [LARGE SCALE GENOMIC DNA]</scope>
    <source>
        <strain evidence="2">E</strain>
    </source>
</reference>
<evidence type="ECO:0000256" key="1">
    <source>
        <dbReference type="SAM" id="MobiDB-lite"/>
    </source>
</evidence>
<accession>A0A2J6TEG6</accession>
<feature type="compositionally biased region" description="Polar residues" evidence="1">
    <location>
        <begin position="253"/>
        <end position="270"/>
    </location>
</feature>
<sequence length="276" mass="30430">MASRSQRRAQQSRLDRAHAFPYGPNDKQPRAQYDTDTRRWEGKEHSRVESPQKFVLGMDSMASESESGRGIEMVSENTFPGPLFQHPIEKGPKLLDQLVQPPLSTSGSGFRMSYDHSLFEFSSTNETPNNSSFIFDNNELAMASAGQAEHDEMTISNALQKHDDSSNENIVTIWAPMGYSVGIFREVRDIEKTLGYGGTMGDDLTMEDDSGLNGDSSDLDTSTTAAQMGSPRPSGFWPKKGGSKKKKAAKNTVEAQMSGVSSSPETTRSWRTGRSR</sequence>
<name>A0A2J6TEG6_9HELO</name>
<dbReference type="InParanoid" id="A0A2J6TEG6"/>
<feature type="compositionally biased region" description="Low complexity" evidence="1">
    <location>
        <begin position="1"/>
        <end position="12"/>
    </location>
</feature>
<evidence type="ECO:0000313" key="2">
    <source>
        <dbReference type="EMBL" id="PMD61417.1"/>
    </source>
</evidence>
<dbReference type="OrthoDB" id="10375966at2759"/>